<evidence type="ECO:0000313" key="1">
    <source>
        <dbReference type="EMBL" id="KAG6954051.1"/>
    </source>
</evidence>
<dbReference type="Proteomes" id="UP000688947">
    <property type="component" value="Unassembled WGS sequence"/>
</dbReference>
<organism evidence="1 2">
    <name type="scientific">Phytophthora cactorum</name>
    <dbReference type="NCBI Taxonomy" id="29920"/>
    <lineage>
        <taxon>Eukaryota</taxon>
        <taxon>Sar</taxon>
        <taxon>Stramenopiles</taxon>
        <taxon>Oomycota</taxon>
        <taxon>Peronosporomycetes</taxon>
        <taxon>Peronosporales</taxon>
        <taxon>Peronosporaceae</taxon>
        <taxon>Phytophthora</taxon>
    </lineage>
</organism>
<name>A0A8T1U468_9STRA</name>
<comment type="caution">
    <text evidence="1">The sequence shown here is derived from an EMBL/GenBank/DDBJ whole genome shotgun (WGS) entry which is preliminary data.</text>
</comment>
<protein>
    <submittedName>
        <fullName evidence="1">Uncharacterized protein</fullName>
    </submittedName>
</protein>
<accession>A0A8T1U468</accession>
<gene>
    <name evidence="1" type="ORF">JG687_00012033</name>
</gene>
<reference evidence="1" key="1">
    <citation type="submission" date="2021-01" db="EMBL/GenBank/DDBJ databases">
        <title>Phytophthora aleatoria, a newly-described species from Pinus radiata is distinct from Phytophthora cactorum isolates based on comparative genomics.</title>
        <authorList>
            <person name="Mcdougal R."/>
            <person name="Panda P."/>
            <person name="Williams N."/>
            <person name="Studholme D.J."/>
        </authorList>
    </citation>
    <scope>NUCLEOTIDE SEQUENCE</scope>
    <source>
        <strain evidence="1">NZFS 3830</strain>
    </source>
</reference>
<dbReference type="AlphaFoldDB" id="A0A8T1U468"/>
<proteinExistence type="predicted"/>
<evidence type="ECO:0000313" key="2">
    <source>
        <dbReference type="Proteomes" id="UP000688947"/>
    </source>
</evidence>
<sequence>MSRELVELVLKLPHESTIGSEYHAGLKEHDGKYLPLIKTKFPMRSKAAMISAVKTVEWSERASF</sequence>
<dbReference type="OrthoDB" id="104694at2759"/>
<dbReference type="EMBL" id="JAENGZ010000776">
    <property type="protein sequence ID" value="KAG6954051.1"/>
    <property type="molecule type" value="Genomic_DNA"/>
</dbReference>